<dbReference type="AlphaFoldDB" id="A0A0D2M2W5"/>
<dbReference type="GeneID" id="25727120"/>
<gene>
    <name evidence="2" type="ORF">MNEG_10001</name>
</gene>
<protein>
    <submittedName>
        <fullName evidence="2">Uncharacterized protein</fullName>
    </submittedName>
</protein>
<proteinExistence type="predicted"/>
<dbReference type="KEGG" id="mng:MNEG_10001"/>
<evidence type="ECO:0000313" key="2">
    <source>
        <dbReference type="EMBL" id="KIY97964.1"/>
    </source>
</evidence>
<reference evidence="2 3" key="1">
    <citation type="journal article" date="2013" name="BMC Genomics">
        <title>Reconstruction of the lipid metabolism for the microalga Monoraphidium neglectum from its genome sequence reveals characteristics suitable for biofuel production.</title>
        <authorList>
            <person name="Bogen C."/>
            <person name="Al-Dilaimi A."/>
            <person name="Albersmeier A."/>
            <person name="Wichmann J."/>
            <person name="Grundmann M."/>
            <person name="Rupp O."/>
            <person name="Lauersen K.J."/>
            <person name="Blifernez-Klassen O."/>
            <person name="Kalinowski J."/>
            <person name="Goesmann A."/>
            <person name="Mussgnug J.H."/>
            <person name="Kruse O."/>
        </authorList>
    </citation>
    <scope>NUCLEOTIDE SEQUENCE [LARGE SCALE GENOMIC DNA]</scope>
    <source>
        <strain evidence="2 3">SAG 48.87</strain>
    </source>
</reference>
<evidence type="ECO:0000256" key="1">
    <source>
        <dbReference type="SAM" id="MobiDB-lite"/>
    </source>
</evidence>
<dbReference type="RefSeq" id="XP_013896984.1">
    <property type="nucleotide sequence ID" value="XM_014041530.1"/>
</dbReference>
<dbReference type="EMBL" id="KK102361">
    <property type="protein sequence ID" value="KIY97964.1"/>
    <property type="molecule type" value="Genomic_DNA"/>
</dbReference>
<feature type="region of interest" description="Disordered" evidence="1">
    <location>
        <begin position="1"/>
        <end position="33"/>
    </location>
</feature>
<keyword evidence="3" id="KW-1185">Reference proteome</keyword>
<name>A0A0D2M2W5_9CHLO</name>
<evidence type="ECO:0000313" key="3">
    <source>
        <dbReference type="Proteomes" id="UP000054498"/>
    </source>
</evidence>
<sequence length="130" mass="13261">MGDTAPRADAAQRALRRVAERRRPPPGSPAAWGWDARVEGAARAAALAAALCARYASPEYVFQGPAVLVLPEGNPEGAALLEAARDNCCGPLSLLPPAGLAHGEGLASAEGRAVLAGVLSEALTELLMLV</sequence>
<accession>A0A0D2M2W5</accession>
<organism evidence="2 3">
    <name type="scientific">Monoraphidium neglectum</name>
    <dbReference type="NCBI Taxonomy" id="145388"/>
    <lineage>
        <taxon>Eukaryota</taxon>
        <taxon>Viridiplantae</taxon>
        <taxon>Chlorophyta</taxon>
        <taxon>core chlorophytes</taxon>
        <taxon>Chlorophyceae</taxon>
        <taxon>CS clade</taxon>
        <taxon>Sphaeropleales</taxon>
        <taxon>Selenastraceae</taxon>
        <taxon>Monoraphidium</taxon>
    </lineage>
</organism>
<dbReference type="Proteomes" id="UP000054498">
    <property type="component" value="Unassembled WGS sequence"/>
</dbReference>